<protein>
    <submittedName>
        <fullName evidence="1">10478_t:CDS:1</fullName>
    </submittedName>
</protein>
<evidence type="ECO:0000313" key="1">
    <source>
        <dbReference type="EMBL" id="CAG8792361.1"/>
    </source>
</evidence>
<dbReference type="AlphaFoldDB" id="A0A9N9P137"/>
<evidence type="ECO:0000313" key="2">
    <source>
        <dbReference type="Proteomes" id="UP000789405"/>
    </source>
</evidence>
<feature type="non-terminal residue" evidence="1">
    <location>
        <position position="57"/>
    </location>
</feature>
<comment type="caution">
    <text evidence="1">The sequence shown here is derived from an EMBL/GenBank/DDBJ whole genome shotgun (WGS) entry which is preliminary data.</text>
</comment>
<gene>
    <name evidence="1" type="ORF">DERYTH_LOCUS21686</name>
</gene>
<accession>A0A9N9P137</accession>
<dbReference type="EMBL" id="CAJVPY010028251">
    <property type="protein sequence ID" value="CAG8792361.1"/>
    <property type="molecule type" value="Genomic_DNA"/>
</dbReference>
<dbReference type="OrthoDB" id="10457714at2759"/>
<sequence length="57" mass="6628">MIKSTSISKLPAYLEKTRFAEFYDDYFKSIALPNMWNSEDKSSFLSVDSDGLRVNDR</sequence>
<dbReference type="Proteomes" id="UP000789405">
    <property type="component" value="Unassembled WGS sequence"/>
</dbReference>
<keyword evidence="2" id="KW-1185">Reference proteome</keyword>
<name>A0A9N9P137_9GLOM</name>
<organism evidence="1 2">
    <name type="scientific">Dentiscutata erythropus</name>
    <dbReference type="NCBI Taxonomy" id="1348616"/>
    <lineage>
        <taxon>Eukaryota</taxon>
        <taxon>Fungi</taxon>
        <taxon>Fungi incertae sedis</taxon>
        <taxon>Mucoromycota</taxon>
        <taxon>Glomeromycotina</taxon>
        <taxon>Glomeromycetes</taxon>
        <taxon>Diversisporales</taxon>
        <taxon>Gigasporaceae</taxon>
        <taxon>Dentiscutata</taxon>
    </lineage>
</organism>
<reference evidence="1" key="1">
    <citation type="submission" date="2021-06" db="EMBL/GenBank/DDBJ databases">
        <authorList>
            <person name="Kallberg Y."/>
            <person name="Tangrot J."/>
            <person name="Rosling A."/>
        </authorList>
    </citation>
    <scope>NUCLEOTIDE SEQUENCE</scope>
    <source>
        <strain evidence="1">MA453B</strain>
    </source>
</reference>
<proteinExistence type="predicted"/>